<evidence type="ECO:0000256" key="1">
    <source>
        <dbReference type="SAM" id="MobiDB-lite"/>
    </source>
</evidence>
<reference evidence="2 3" key="1">
    <citation type="submission" date="2013-09" db="EMBL/GenBank/DDBJ databases">
        <title>Corchorus capsularis genome sequencing.</title>
        <authorList>
            <person name="Alam M."/>
            <person name="Haque M.S."/>
            <person name="Islam M.S."/>
            <person name="Emdad E.M."/>
            <person name="Islam M.M."/>
            <person name="Ahmed B."/>
            <person name="Halim A."/>
            <person name="Hossen Q.M.M."/>
            <person name="Hossain M.Z."/>
            <person name="Ahmed R."/>
            <person name="Khan M.M."/>
            <person name="Islam R."/>
            <person name="Rashid M.M."/>
            <person name="Khan S.A."/>
            <person name="Rahman M.S."/>
            <person name="Alam M."/>
        </authorList>
    </citation>
    <scope>NUCLEOTIDE SEQUENCE [LARGE SCALE GENOMIC DNA]</scope>
    <source>
        <strain evidence="3">cv. CVL-1</strain>
        <tissue evidence="2">Whole seedling</tissue>
    </source>
</reference>
<comment type="caution">
    <text evidence="2">The sequence shown here is derived from an EMBL/GenBank/DDBJ whole genome shotgun (WGS) entry which is preliminary data.</text>
</comment>
<sequence>MATTYVELFTIQVYLQSIILGDNRVINMSTRRNVRYSPLPADEDDDYVNGGRRYDPRRDRRSSLRIRRQPHPCPFH</sequence>
<accession>A0A1R3I9T9</accession>
<dbReference type="EMBL" id="AWWV01010409">
    <property type="protein sequence ID" value="OMO79366.1"/>
    <property type="molecule type" value="Genomic_DNA"/>
</dbReference>
<proteinExistence type="predicted"/>
<keyword evidence="3" id="KW-1185">Reference proteome</keyword>
<dbReference type="Proteomes" id="UP000188268">
    <property type="component" value="Unassembled WGS sequence"/>
</dbReference>
<organism evidence="2 3">
    <name type="scientific">Corchorus capsularis</name>
    <name type="common">Jute</name>
    <dbReference type="NCBI Taxonomy" id="210143"/>
    <lineage>
        <taxon>Eukaryota</taxon>
        <taxon>Viridiplantae</taxon>
        <taxon>Streptophyta</taxon>
        <taxon>Embryophyta</taxon>
        <taxon>Tracheophyta</taxon>
        <taxon>Spermatophyta</taxon>
        <taxon>Magnoliopsida</taxon>
        <taxon>eudicotyledons</taxon>
        <taxon>Gunneridae</taxon>
        <taxon>Pentapetalae</taxon>
        <taxon>rosids</taxon>
        <taxon>malvids</taxon>
        <taxon>Malvales</taxon>
        <taxon>Malvaceae</taxon>
        <taxon>Grewioideae</taxon>
        <taxon>Apeibeae</taxon>
        <taxon>Corchorus</taxon>
    </lineage>
</organism>
<name>A0A1R3I9T9_COCAP</name>
<feature type="region of interest" description="Disordered" evidence="1">
    <location>
        <begin position="36"/>
        <end position="76"/>
    </location>
</feature>
<dbReference type="AlphaFoldDB" id="A0A1R3I9T9"/>
<evidence type="ECO:0000313" key="3">
    <source>
        <dbReference type="Proteomes" id="UP000188268"/>
    </source>
</evidence>
<dbReference type="Gramene" id="OMO79366">
    <property type="protein sequence ID" value="OMO79366"/>
    <property type="gene ID" value="CCACVL1_13718"/>
</dbReference>
<protein>
    <submittedName>
        <fullName evidence="2">Uncharacterized protein</fullName>
    </submittedName>
</protein>
<evidence type="ECO:0000313" key="2">
    <source>
        <dbReference type="EMBL" id="OMO79366.1"/>
    </source>
</evidence>
<gene>
    <name evidence="2" type="ORF">CCACVL1_13718</name>
</gene>
<feature type="compositionally biased region" description="Basic and acidic residues" evidence="1">
    <location>
        <begin position="52"/>
        <end position="62"/>
    </location>
</feature>
<dbReference type="OrthoDB" id="5597044at2759"/>